<proteinExistence type="predicted"/>
<evidence type="ECO:0000313" key="2">
    <source>
        <dbReference type="Proteomes" id="UP001164539"/>
    </source>
</evidence>
<keyword evidence="2" id="KW-1185">Reference proteome</keyword>
<accession>A0ACC1XVJ5</accession>
<gene>
    <name evidence="1" type="ORF">OWV82_013189</name>
</gene>
<dbReference type="Proteomes" id="UP001164539">
    <property type="component" value="Chromosome 7"/>
</dbReference>
<evidence type="ECO:0000313" key="1">
    <source>
        <dbReference type="EMBL" id="KAJ4714749.1"/>
    </source>
</evidence>
<protein>
    <submittedName>
        <fullName evidence="1">A-kinase anchor protein 9, putative isoform 3</fullName>
    </submittedName>
</protein>
<organism evidence="1 2">
    <name type="scientific">Melia azedarach</name>
    <name type="common">Chinaberry tree</name>
    <dbReference type="NCBI Taxonomy" id="155640"/>
    <lineage>
        <taxon>Eukaryota</taxon>
        <taxon>Viridiplantae</taxon>
        <taxon>Streptophyta</taxon>
        <taxon>Embryophyta</taxon>
        <taxon>Tracheophyta</taxon>
        <taxon>Spermatophyta</taxon>
        <taxon>Magnoliopsida</taxon>
        <taxon>eudicotyledons</taxon>
        <taxon>Gunneridae</taxon>
        <taxon>Pentapetalae</taxon>
        <taxon>rosids</taxon>
        <taxon>malvids</taxon>
        <taxon>Sapindales</taxon>
        <taxon>Meliaceae</taxon>
        <taxon>Melia</taxon>
    </lineage>
</organism>
<comment type="caution">
    <text evidence="1">The sequence shown here is derived from an EMBL/GenBank/DDBJ whole genome shotgun (WGS) entry which is preliminary data.</text>
</comment>
<reference evidence="1 2" key="1">
    <citation type="journal article" date="2023" name="Science">
        <title>Complex scaffold remodeling in plant triterpene biosynthesis.</title>
        <authorList>
            <person name="De La Pena R."/>
            <person name="Hodgson H."/>
            <person name="Liu J.C."/>
            <person name="Stephenson M.J."/>
            <person name="Martin A.C."/>
            <person name="Owen C."/>
            <person name="Harkess A."/>
            <person name="Leebens-Mack J."/>
            <person name="Jimenez L.E."/>
            <person name="Osbourn A."/>
            <person name="Sattely E.S."/>
        </authorList>
    </citation>
    <scope>NUCLEOTIDE SEQUENCE [LARGE SCALE GENOMIC DNA]</scope>
    <source>
        <strain evidence="2">cv. JPN11</strain>
        <tissue evidence="1">Leaf</tissue>
    </source>
</reference>
<name>A0ACC1XVJ5_MELAZ</name>
<dbReference type="EMBL" id="CM051400">
    <property type="protein sequence ID" value="KAJ4714749.1"/>
    <property type="molecule type" value="Genomic_DNA"/>
</dbReference>
<sequence length="207" mass="23668">MEKLLKPYDKEFMRMAMLKHEETFKKQVYELHRLYRIQKILMKNLESGMPNGRGQELWNNSSSNNGISFKQANQNLNSQHKPSMMKLDLEQPADEYIAESNGADELLDESEIELTLGLGPTNHSRKKKPETPRTTSRDSGPSFSSSSTGSSHINRTNHIRAREVLAGCELGLVEIPGSIKNEEQLRQQERINQQPPWLFQALSLNMT</sequence>